<reference evidence="2" key="1">
    <citation type="journal article" date="2021" name="Proc. Natl. Acad. Sci. U.S.A.">
        <title>A Catalog of Tens of Thousands of Viruses from Human Metagenomes Reveals Hidden Associations with Chronic Diseases.</title>
        <authorList>
            <person name="Tisza M.J."/>
            <person name="Buck C.B."/>
        </authorList>
    </citation>
    <scope>NUCLEOTIDE SEQUENCE</scope>
    <source>
        <strain evidence="2">CtBtT10</strain>
    </source>
</reference>
<keyword evidence="1" id="KW-0812">Transmembrane</keyword>
<sequence>MTILYLINEILSISFFIFFKIIFILYKIVVQSH</sequence>
<accession>A0A8S5SX82</accession>
<keyword evidence="1" id="KW-0472">Membrane</keyword>
<evidence type="ECO:0000256" key="1">
    <source>
        <dbReference type="SAM" id="Phobius"/>
    </source>
</evidence>
<evidence type="ECO:0000313" key="2">
    <source>
        <dbReference type="EMBL" id="DAF55582.1"/>
    </source>
</evidence>
<proteinExistence type="predicted"/>
<keyword evidence="1" id="KW-1133">Transmembrane helix</keyword>
<feature type="transmembrane region" description="Helical" evidence="1">
    <location>
        <begin position="6"/>
        <end position="26"/>
    </location>
</feature>
<protein>
    <submittedName>
        <fullName evidence="2">Uncharacterized protein</fullName>
    </submittedName>
</protein>
<name>A0A8S5SX82_9CAUD</name>
<organism evidence="2">
    <name type="scientific">Siphoviridae sp. ctBtT10</name>
    <dbReference type="NCBI Taxonomy" id="2827805"/>
    <lineage>
        <taxon>Viruses</taxon>
        <taxon>Duplodnaviria</taxon>
        <taxon>Heunggongvirae</taxon>
        <taxon>Uroviricota</taxon>
        <taxon>Caudoviricetes</taxon>
    </lineage>
</organism>
<dbReference type="EMBL" id="BK032694">
    <property type="protein sequence ID" value="DAF55582.1"/>
    <property type="molecule type" value="Genomic_DNA"/>
</dbReference>